<name>A0A0H3IZW1_CLOPA</name>
<dbReference type="RefSeq" id="WP_004455164.1">
    <property type="nucleotide sequence ID" value="NZ_ANZB01000001.1"/>
</dbReference>
<keyword evidence="4" id="KW-1185">Reference proteome</keyword>
<proteinExistence type="predicted"/>
<dbReference type="AlphaFoldDB" id="A0A0H3IZW1"/>
<evidence type="ECO:0000313" key="4">
    <source>
        <dbReference type="Proteomes" id="UP000030905"/>
    </source>
</evidence>
<evidence type="ECO:0000313" key="3">
    <source>
        <dbReference type="Proteomes" id="UP000028042"/>
    </source>
</evidence>
<dbReference type="Gene3D" id="1.10.600.10">
    <property type="entry name" value="Farnesyl Diphosphate Synthase"/>
    <property type="match status" value="1"/>
</dbReference>
<dbReference type="Proteomes" id="UP000030905">
    <property type="component" value="Chromosome"/>
</dbReference>
<evidence type="ECO:0000313" key="2">
    <source>
        <dbReference type="EMBL" id="KRU13416.1"/>
    </source>
</evidence>
<reference evidence="2" key="2">
    <citation type="submission" date="2015-10" db="EMBL/GenBank/DDBJ databases">
        <title>Improved Draft Genome Sequence of Clostridium pasteurianum Strain ATCC 6013 (DSM 525) Using a Hybrid Next-Generation Sequencing Approach.</title>
        <authorList>
            <person name="Pyne M.E."/>
            <person name="Utturkar S.M."/>
            <person name="Brown S.D."/>
            <person name="Moo-Young M."/>
            <person name="Chung D.A."/>
            <person name="Chou P.C."/>
        </authorList>
    </citation>
    <scope>NUCLEOTIDE SEQUENCE</scope>
    <source>
        <strain evidence="2">ATCC 6013</strain>
    </source>
</reference>
<evidence type="ECO:0000313" key="1">
    <source>
        <dbReference type="EMBL" id="AJA50572.1"/>
    </source>
</evidence>
<accession>A0A0H3IZW1</accession>
<gene>
    <name evidence="1" type="ORF">CLPA_c04840</name>
    <name evidence="2" type="ORF">CP6013_02664</name>
</gene>
<reference evidence="1 4" key="1">
    <citation type="journal article" date="2015" name="Genome Announc.">
        <title>Complete Genome Sequence of the Nitrogen-Fixing and Solvent-Producing Clostridium pasteurianum DSM 525.</title>
        <authorList>
            <person name="Poehlein A."/>
            <person name="Grosse-Honebrink A."/>
            <person name="Zhang Y."/>
            <person name="Minton N.P."/>
            <person name="Daniel R."/>
        </authorList>
    </citation>
    <scope>NUCLEOTIDE SEQUENCE [LARGE SCALE GENOMIC DNA]</scope>
    <source>
        <strain evidence="1">DSM 525</strain>
        <strain evidence="4">DSM 525 / ATCC 6013</strain>
    </source>
</reference>
<reference evidence="2 3" key="3">
    <citation type="journal article" name="Genome Announc.">
        <title>Improved Draft Genome Sequence of Clostridium pasteurianum Strain ATCC 6013 (DSM 525) Using a Hybrid Next-Generation Sequencing Approach.</title>
        <authorList>
            <person name="Pyne M.E."/>
            <person name="Utturkar S."/>
            <person name="Brown S.D."/>
            <person name="Moo-Young M."/>
            <person name="Chung D.A."/>
            <person name="Chou C.P."/>
        </authorList>
    </citation>
    <scope>NUCLEOTIDE SEQUENCE [LARGE SCALE GENOMIC DNA]</scope>
    <source>
        <strain evidence="2 3">ATCC 6013</strain>
    </source>
</reference>
<dbReference type="KEGG" id="cpat:CLPA_c04840"/>
<dbReference type="SUPFAM" id="SSF48576">
    <property type="entry name" value="Terpenoid synthases"/>
    <property type="match status" value="1"/>
</dbReference>
<dbReference type="PATRIC" id="fig|1262449.3.peg.375"/>
<dbReference type="Proteomes" id="UP000028042">
    <property type="component" value="Unassembled WGS sequence"/>
</dbReference>
<dbReference type="InterPro" id="IPR008949">
    <property type="entry name" value="Isoprenoid_synthase_dom_sf"/>
</dbReference>
<dbReference type="KEGG" id="cpae:CPAST_c04840"/>
<sequence length="274" mass="33279">MNNEYLLNNYYKTLRCKYNIENSIITYSDIYYRYPYIFNSLFPINKKLCYKLSALSNIYVDHIVFIDKILENTKLNTEYIIEKYLLGNYLIKELSYGYNKKSDFWNYFENFNKEYFHAILNENNIKNNHNKVFTKKMYFDICAGKASLSKLFVLSMAIENNNIEDFREINKMLDYFNIYIQLLDDFKDIKEDLDSNQFNYYTYAALQHIKSNDNNEILKCYLESFFYEHVKDMATSLNKCNDIYMKYKTKIPYFQGMIDEQFKIIKIINHSFRL</sequence>
<protein>
    <submittedName>
        <fullName evidence="1">Uncharacterized protein</fullName>
    </submittedName>
</protein>
<organism evidence="1 4">
    <name type="scientific">Clostridium pasteurianum DSM 525 = ATCC 6013</name>
    <dbReference type="NCBI Taxonomy" id="1262449"/>
    <lineage>
        <taxon>Bacteria</taxon>
        <taxon>Bacillati</taxon>
        <taxon>Bacillota</taxon>
        <taxon>Clostridia</taxon>
        <taxon>Eubacteriales</taxon>
        <taxon>Clostridiaceae</taxon>
        <taxon>Clostridium</taxon>
    </lineage>
</organism>
<dbReference type="EMBL" id="JPGY02000001">
    <property type="protein sequence ID" value="KRU13416.1"/>
    <property type="molecule type" value="Genomic_DNA"/>
</dbReference>
<dbReference type="CDD" id="cd00385">
    <property type="entry name" value="Isoprenoid_Biosyn_C1"/>
    <property type="match status" value="1"/>
</dbReference>
<dbReference type="EMBL" id="CP009268">
    <property type="protein sequence ID" value="AJA50572.1"/>
    <property type="molecule type" value="Genomic_DNA"/>
</dbReference>
<dbReference type="GeneID" id="93072713"/>